<keyword evidence="1" id="KW-1277">Toxin-antitoxin system</keyword>
<proteinExistence type="predicted"/>
<protein>
    <submittedName>
        <fullName evidence="2">DUF1778 domain-containing protein</fullName>
    </submittedName>
</protein>
<evidence type="ECO:0000313" key="2">
    <source>
        <dbReference type="EMBL" id="MEB3071975.1"/>
    </source>
</evidence>
<dbReference type="Pfam" id="PF08681">
    <property type="entry name" value="TacA1"/>
    <property type="match status" value="1"/>
</dbReference>
<name>A0ABU5Z4A0_9MYCO</name>
<sequence length="51" mass="5434">MQQISHLSSNAAAAFTAALDRPAQVNERLVAALHRPQKFSWADVSVDDAAG</sequence>
<dbReference type="InterPro" id="IPR014795">
    <property type="entry name" value="TacA_1-like"/>
</dbReference>
<dbReference type="Proteomes" id="UP001299283">
    <property type="component" value="Unassembled WGS sequence"/>
</dbReference>
<gene>
    <name evidence="2" type="ORF">K5L39_22625</name>
</gene>
<evidence type="ECO:0000313" key="3">
    <source>
        <dbReference type="Proteomes" id="UP001299283"/>
    </source>
</evidence>
<organism evidence="2 3">
    <name type="scientific">[Mycobacterium] vasticus</name>
    <dbReference type="NCBI Taxonomy" id="2875777"/>
    <lineage>
        <taxon>Bacteria</taxon>
        <taxon>Bacillati</taxon>
        <taxon>Actinomycetota</taxon>
        <taxon>Actinomycetes</taxon>
        <taxon>Mycobacteriales</taxon>
        <taxon>Mycobacteriaceae</taxon>
        <taxon>Mycolicibacter</taxon>
    </lineage>
</organism>
<dbReference type="Gene3D" id="1.20.890.30">
    <property type="entry name" value="VCA0319-like"/>
    <property type="match status" value="1"/>
</dbReference>
<dbReference type="RefSeq" id="WP_329779778.1">
    <property type="nucleotide sequence ID" value="NZ_JAYJJQ010000042.1"/>
</dbReference>
<comment type="caution">
    <text evidence="2">The sequence shown here is derived from an EMBL/GenBank/DDBJ whole genome shotgun (WGS) entry which is preliminary data.</text>
</comment>
<keyword evidence="3" id="KW-1185">Reference proteome</keyword>
<dbReference type="EMBL" id="JAYJJQ010000042">
    <property type="protein sequence ID" value="MEB3071975.1"/>
    <property type="molecule type" value="Genomic_DNA"/>
</dbReference>
<evidence type="ECO:0000256" key="1">
    <source>
        <dbReference type="ARBA" id="ARBA00022649"/>
    </source>
</evidence>
<accession>A0ABU5Z4A0</accession>
<reference evidence="2 3" key="1">
    <citation type="submission" date="2023-12" db="EMBL/GenBank/DDBJ databases">
        <title>Description of new species of Mycobacterium terrae complex isolated from sewage at the Sao Paulo Zoological Park Foundation in Brazil.</title>
        <authorList>
            <person name="Romagnoli C.L."/>
            <person name="Conceicao E.C."/>
            <person name="Machado E."/>
            <person name="Barreto L.B.P.F."/>
            <person name="Sharma A."/>
            <person name="Silva N.M."/>
            <person name="Marques L.E."/>
            <person name="Juliana M.A."/>
            <person name="Lourenco M.C.S."/>
            <person name="Digiampietri L.A."/>
            <person name="Suffys P.N."/>
            <person name="Viana-Niero C."/>
        </authorList>
    </citation>
    <scope>NUCLEOTIDE SEQUENCE [LARGE SCALE GENOMIC DNA]</scope>
    <source>
        <strain evidence="2 3">MYC017</strain>
    </source>
</reference>